<organism evidence="2 3">
    <name type="scientific">Trypanosoma cruzi Dm28c</name>
    <dbReference type="NCBI Taxonomy" id="1416333"/>
    <lineage>
        <taxon>Eukaryota</taxon>
        <taxon>Discoba</taxon>
        <taxon>Euglenozoa</taxon>
        <taxon>Kinetoplastea</taxon>
        <taxon>Metakinetoplastina</taxon>
        <taxon>Trypanosomatida</taxon>
        <taxon>Trypanosomatidae</taxon>
        <taxon>Trypanosoma</taxon>
        <taxon>Schizotrypanum</taxon>
    </lineage>
</organism>
<proteinExistence type="predicted"/>
<evidence type="ECO:0000256" key="1">
    <source>
        <dbReference type="SAM" id="Phobius"/>
    </source>
</evidence>
<keyword evidence="1" id="KW-0812">Transmembrane</keyword>
<keyword evidence="1" id="KW-0472">Membrane</keyword>
<feature type="transmembrane region" description="Helical" evidence="1">
    <location>
        <begin position="7"/>
        <end position="31"/>
    </location>
</feature>
<evidence type="ECO:0000313" key="3">
    <source>
        <dbReference type="Proteomes" id="UP000017861"/>
    </source>
</evidence>
<protein>
    <submittedName>
        <fullName evidence="2">Uncharacterized protein</fullName>
    </submittedName>
</protein>
<dbReference type="Proteomes" id="UP000017861">
    <property type="component" value="Unassembled WGS sequence"/>
</dbReference>
<comment type="caution">
    <text evidence="2">The sequence shown here is derived from an EMBL/GenBank/DDBJ whole genome shotgun (WGS) entry which is preliminary data.</text>
</comment>
<gene>
    <name evidence="2" type="ORF">TCDM_07011</name>
</gene>
<reference evidence="2 3" key="1">
    <citation type="journal article" date="2014" name="Genome Announc.">
        <title>Trypanosoma cruzi Clone Dm28c Draft Genome Sequence.</title>
        <authorList>
            <person name="Grisard E.C."/>
            <person name="Teixeira S.M."/>
            <person name="de Almeida L.G."/>
            <person name="Stoco P.H."/>
            <person name="Gerber A.L."/>
            <person name="Talavera-Lopez C."/>
            <person name="Lima O.C."/>
            <person name="Andersson B."/>
            <person name="de Vasconcelos A.T."/>
        </authorList>
    </citation>
    <scope>NUCLEOTIDE SEQUENCE [LARGE SCALE GENOMIC DNA]</scope>
    <source>
        <strain evidence="2 3">Dm28c</strain>
    </source>
</reference>
<dbReference type="OrthoDB" id="250850at2759"/>
<name>V5AVG9_TRYCR</name>
<dbReference type="EMBL" id="AYLP01000079">
    <property type="protein sequence ID" value="ESS64815.1"/>
    <property type="molecule type" value="Genomic_DNA"/>
</dbReference>
<keyword evidence="1" id="KW-1133">Transmembrane helix</keyword>
<sequence length="291" mass="32226">MMRRVLNYFLLTQFFVPLFFIFIFFFVSVGFDLLLHIVATTNKHAQTQTQFCCRVLLSFPPLQQAVTAATMSAAPIITGRCFWGRRMTPNGPLVYTAVGSHKGSDDRRRTPISFIGNTYYERRFGGSRSTQSTPIGTSLALPSLRNGDILVKMGSATPASLRGRRIVDVTGIQTSFFDASERNARARCCIDDVVHSMHMHDGHEVPELNRGTVDIGRLTVLCAFPVAGTASLLVLENASQALLKRRSLGYRSKEEGVQLVRVIAESCSAAALRRICLHPVMRNDCIVGVRL</sequence>
<dbReference type="VEuPathDB" id="TriTrypDB:TCDM_07011"/>
<dbReference type="AlphaFoldDB" id="V5AVG9"/>
<accession>V5AVG9</accession>
<evidence type="ECO:0000313" key="2">
    <source>
        <dbReference type="EMBL" id="ESS64815.1"/>
    </source>
</evidence>